<evidence type="ECO:0000259" key="1">
    <source>
        <dbReference type="Pfam" id="PF12688"/>
    </source>
</evidence>
<dbReference type="Pfam" id="PF12688">
    <property type="entry name" value="TPR_5"/>
    <property type="match status" value="1"/>
</dbReference>
<protein>
    <submittedName>
        <fullName evidence="2">Tetratricopeptide repeat protein</fullName>
    </submittedName>
</protein>
<dbReference type="Gene3D" id="1.25.40.10">
    <property type="entry name" value="Tetratricopeptide repeat domain"/>
    <property type="match status" value="1"/>
</dbReference>
<dbReference type="InterPro" id="IPR041656">
    <property type="entry name" value="TPR_5"/>
</dbReference>
<organism evidence="2 3">
    <name type="scientific">Arthrobacter cavernae</name>
    <dbReference type="NCBI Taxonomy" id="2817681"/>
    <lineage>
        <taxon>Bacteria</taxon>
        <taxon>Bacillati</taxon>
        <taxon>Actinomycetota</taxon>
        <taxon>Actinomycetes</taxon>
        <taxon>Micrococcales</taxon>
        <taxon>Micrococcaceae</taxon>
        <taxon>Arthrobacter</taxon>
    </lineage>
</organism>
<name>A0A939HKW4_9MICC</name>
<dbReference type="AlphaFoldDB" id="A0A939HKW4"/>
<dbReference type="EMBL" id="JAFNLL010000053">
    <property type="protein sequence ID" value="MBO1269681.1"/>
    <property type="molecule type" value="Genomic_DNA"/>
</dbReference>
<dbReference type="InterPro" id="IPR011990">
    <property type="entry name" value="TPR-like_helical_dom_sf"/>
</dbReference>
<evidence type="ECO:0000313" key="3">
    <source>
        <dbReference type="Proteomes" id="UP000664164"/>
    </source>
</evidence>
<dbReference type="Proteomes" id="UP000664164">
    <property type="component" value="Unassembled WGS sequence"/>
</dbReference>
<accession>A0A939HKW4</accession>
<reference evidence="2" key="1">
    <citation type="submission" date="2021-03" db="EMBL/GenBank/DDBJ databases">
        <title>A new species, PO-11, isolated from a karst cave deposit.</title>
        <authorList>
            <person name="Zhaoxiaoyong W."/>
        </authorList>
    </citation>
    <scope>NUCLEOTIDE SEQUENCE</scope>
    <source>
        <strain evidence="2">PO-11</strain>
    </source>
</reference>
<comment type="caution">
    <text evidence="2">The sequence shown here is derived from an EMBL/GenBank/DDBJ whole genome shotgun (WGS) entry which is preliminary data.</text>
</comment>
<dbReference type="RefSeq" id="WP_207617551.1">
    <property type="nucleotide sequence ID" value="NZ_JAFNLL010000053.1"/>
</dbReference>
<proteinExistence type="predicted"/>
<sequence>MQSPEWENRVAKLWTDLEASGREEFPAAMKKLWAELPEGTANADFELGGSYDSTGYPEQAVLLYQRALETGLEGESRRRAVIQLASSLRNLGHAEISAKMLTRVVRGGRRPSLGRPCRA</sequence>
<feature type="domain" description="Tetratrico peptide repeat group 5" evidence="1">
    <location>
        <begin position="42"/>
        <end position="107"/>
    </location>
</feature>
<gene>
    <name evidence="2" type="ORF">J1902_17210</name>
</gene>
<keyword evidence="3" id="KW-1185">Reference proteome</keyword>
<evidence type="ECO:0000313" key="2">
    <source>
        <dbReference type="EMBL" id="MBO1269681.1"/>
    </source>
</evidence>